<sequence length="131" mass="15078">MLRVKINMTTIYDILGDLNKNIDNDFVIVGTTQNIIHLPLGTPDRLIFNIYGKSLTYLHDGMVILVLDIKENTIRYAYDFNDYWSRTHSIDIEEDELFQLSLIEKNVIGVTEIGIVKKALEYVNSKLNGEL</sequence>
<accession>A0ABW3C873</accession>
<protein>
    <recommendedName>
        <fullName evidence="3">YokE-like PH domain-containing protein</fullName>
    </recommendedName>
</protein>
<reference evidence="2" key="1">
    <citation type="journal article" date="2019" name="Int. J. Syst. Evol. Microbiol.">
        <title>The Global Catalogue of Microorganisms (GCM) 10K type strain sequencing project: providing services to taxonomists for standard genome sequencing and annotation.</title>
        <authorList>
            <consortium name="The Broad Institute Genomics Platform"/>
            <consortium name="The Broad Institute Genome Sequencing Center for Infectious Disease"/>
            <person name="Wu L."/>
            <person name="Ma J."/>
        </authorList>
    </citation>
    <scope>NUCLEOTIDE SEQUENCE [LARGE SCALE GENOMIC DNA]</scope>
    <source>
        <strain evidence="2">JCM 31696</strain>
    </source>
</reference>
<gene>
    <name evidence="1" type="ORF">ACFQ07_00455</name>
</gene>
<evidence type="ECO:0000313" key="2">
    <source>
        <dbReference type="Proteomes" id="UP001597083"/>
    </source>
</evidence>
<proteinExistence type="predicted"/>
<organism evidence="1 2">
    <name type="scientific">Actinomadura adrarensis</name>
    <dbReference type="NCBI Taxonomy" id="1819600"/>
    <lineage>
        <taxon>Bacteria</taxon>
        <taxon>Bacillati</taxon>
        <taxon>Actinomycetota</taxon>
        <taxon>Actinomycetes</taxon>
        <taxon>Streptosporangiales</taxon>
        <taxon>Thermomonosporaceae</taxon>
        <taxon>Actinomadura</taxon>
    </lineage>
</organism>
<name>A0ABW3C873_9ACTN</name>
<comment type="caution">
    <text evidence="1">The sequence shown here is derived from an EMBL/GenBank/DDBJ whole genome shotgun (WGS) entry which is preliminary data.</text>
</comment>
<evidence type="ECO:0000313" key="1">
    <source>
        <dbReference type="EMBL" id="MFD0850705.1"/>
    </source>
</evidence>
<dbReference type="Proteomes" id="UP001597083">
    <property type="component" value="Unassembled WGS sequence"/>
</dbReference>
<dbReference type="EMBL" id="JBHTIR010000065">
    <property type="protein sequence ID" value="MFD0850705.1"/>
    <property type="molecule type" value="Genomic_DNA"/>
</dbReference>
<keyword evidence="2" id="KW-1185">Reference proteome</keyword>
<evidence type="ECO:0008006" key="3">
    <source>
        <dbReference type="Google" id="ProtNLM"/>
    </source>
</evidence>